<protein>
    <submittedName>
        <fullName evidence="6">Metallo-beta-lactamase domain protein</fullName>
    </submittedName>
</protein>
<name>A0A133PP94_9FIRM</name>
<evidence type="ECO:0000256" key="3">
    <source>
        <dbReference type="ARBA" id="ARBA00022801"/>
    </source>
</evidence>
<dbReference type="SMART" id="SM00849">
    <property type="entry name" value="Lactamase_B"/>
    <property type="match status" value="1"/>
</dbReference>
<dbReference type="Proteomes" id="UP000070174">
    <property type="component" value="Unassembled WGS sequence"/>
</dbReference>
<comment type="cofactor">
    <cofactor evidence="1">
        <name>Zn(2+)</name>
        <dbReference type="ChEBI" id="CHEBI:29105"/>
    </cofactor>
</comment>
<dbReference type="InterPro" id="IPR036866">
    <property type="entry name" value="RibonucZ/Hydroxyglut_hydro"/>
</dbReference>
<keyword evidence="3" id="KW-0378">Hydrolase</keyword>
<dbReference type="PANTHER" id="PTHR46233:SF3">
    <property type="entry name" value="HYDROXYACYLGLUTATHIONE HYDROLASE GLOC"/>
    <property type="match status" value="1"/>
</dbReference>
<dbReference type="InterPro" id="IPR001279">
    <property type="entry name" value="Metallo-B-lactamas"/>
</dbReference>
<evidence type="ECO:0000256" key="4">
    <source>
        <dbReference type="ARBA" id="ARBA00022833"/>
    </source>
</evidence>
<dbReference type="RefSeq" id="WP_060800082.1">
    <property type="nucleotide sequence ID" value="NZ_KQ957097.1"/>
</dbReference>
<organism evidence="6">
    <name type="scientific">Peptoniphilus harei</name>
    <dbReference type="NCBI Taxonomy" id="54005"/>
    <lineage>
        <taxon>Bacteria</taxon>
        <taxon>Bacillati</taxon>
        <taxon>Bacillota</taxon>
        <taxon>Tissierellia</taxon>
        <taxon>Tissierellales</taxon>
        <taxon>Peptoniphilaceae</taxon>
        <taxon>Peptoniphilus</taxon>
    </lineage>
</organism>
<keyword evidence="4" id="KW-0862">Zinc</keyword>
<dbReference type="AlphaFoldDB" id="A0A133PP94"/>
<evidence type="ECO:0000313" key="6">
    <source>
        <dbReference type="EMBL" id="KXA30457.1"/>
    </source>
</evidence>
<gene>
    <name evidence="6" type="ORF">HMPREF3229_00920</name>
</gene>
<dbReference type="GO" id="GO:0016787">
    <property type="term" value="F:hydrolase activity"/>
    <property type="evidence" value="ECO:0007669"/>
    <property type="project" value="UniProtKB-KW"/>
</dbReference>
<dbReference type="PATRIC" id="fig|54005.3.peg.905"/>
<evidence type="ECO:0000256" key="1">
    <source>
        <dbReference type="ARBA" id="ARBA00001947"/>
    </source>
</evidence>
<dbReference type="SUPFAM" id="SSF56281">
    <property type="entry name" value="Metallo-hydrolase/oxidoreductase"/>
    <property type="match status" value="1"/>
</dbReference>
<evidence type="ECO:0000313" key="7">
    <source>
        <dbReference type="Proteomes" id="UP000070174"/>
    </source>
</evidence>
<dbReference type="EMBL" id="LRQE01000025">
    <property type="protein sequence ID" value="KXA30457.1"/>
    <property type="molecule type" value="Genomic_DNA"/>
</dbReference>
<dbReference type="Pfam" id="PF00753">
    <property type="entry name" value="Lactamase_B"/>
    <property type="match status" value="1"/>
</dbReference>
<dbReference type="CDD" id="cd06262">
    <property type="entry name" value="metallo-hydrolase-like_MBL-fold"/>
    <property type="match status" value="1"/>
</dbReference>
<comment type="caution">
    <text evidence="6">The sequence shown here is derived from an EMBL/GenBank/DDBJ whole genome shotgun (WGS) entry which is preliminary data.</text>
</comment>
<proteinExistence type="predicted"/>
<dbReference type="InterPro" id="IPR051453">
    <property type="entry name" value="MBL_Glyoxalase_II"/>
</dbReference>
<reference evidence="6 7" key="1">
    <citation type="submission" date="2016-01" db="EMBL/GenBank/DDBJ databases">
        <authorList>
            <person name="Oliw E.H."/>
        </authorList>
    </citation>
    <scope>NUCLEOTIDE SEQUENCE [LARGE SCALE GENOMIC DNA]</scope>
    <source>
        <strain evidence="6 7">CMW7756A</strain>
    </source>
</reference>
<sequence>MEYKIMKLVVGELQENCFILFDENKDAFVVDPGGSSENIIEAIDKNSLNIKYILLTHGHFDHVGAVAALVKKYKAPVYMSKDDRAFLESPKEVRASAFGMQIEAADVDVFVKEGDEIPFSEGTIKVIETPGHTLGSVCYLFENYLFAGDTLFNGSIGRTDFPESDHSLMIESLKKLKKLDDEIYVLSGHGPESQISYEKMANPYLRQL</sequence>
<dbReference type="Gene3D" id="3.60.15.10">
    <property type="entry name" value="Ribonuclease Z/Hydroxyacylglutathione hydrolase-like"/>
    <property type="match status" value="1"/>
</dbReference>
<dbReference type="PANTHER" id="PTHR46233">
    <property type="entry name" value="HYDROXYACYLGLUTATHIONE HYDROLASE GLOC"/>
    <property type="match status" value="1"/>
</dbReference>
<keyword evidence="2" id="KW-0479">Metal-binding</keyword>
<accession>A0A133PP94</accession>
<evidence type="ECO:0000259" key="5">
    <source>
        <dbReference type="SMART" id="SM00849"/>
    </source>
</evidence>
<evidence type="ECO:0000256" key="2">
    <source>
        <dbReference type="ARBA" id="ARBA00022723"/>
    </source>
</evidence>
<dbReference type="GO" id="GO:0046872">
    <property type="term" value="F:metal ion binding"/>
    <property type="evidence" value="ECO:0007669"/>
    <property type="project" value="UniProtKB-KW"/>
</dbReference>
<feature type="domain" description="Metallo-beta-lactamase" evidence="5">
    <location>
        <begin position="14"/>
        <end position="189"/>
    </location>
</feature>